<sequence>MTVSYSAEITTEAQAYPTLGAEYFAAREVAERFLQHWQEEHAEQMAEAIVKPVLDAVQEKVWDAFRDFLLADAEQNLQSEMRRMVENSVRALIGGEKWANVKYIEYPHGEGKKVRETLAKLYSDEIKDGRIRDLEAEVKRLNETLRFRDGRF</sequence>
<evidence type="ECO:0000313" key="2">
    <source>
        <dbReference type="EMBL" id="QJA67383.1"/>
    </source>
</evidence>
<proteinExistence type="predicted"/>
<accession>A0A6H1ZB27</accession>
<organism evidence="1">
    <name type="scientific">viral metagenome</name>
    <dbReference type="NCBI Taxonomy" id="1070528"/>
    <lineage>
        <taxon>unclassified sequences</taxon>
        <taxon>metagenomes</taxon>
        <taxon>organismal metagenomes</taxon>
    </lineage>
</organism>
<dbReference type="EMBL" id="MT144594">
    <property type="protein sequence ID" value="QJH93985.1"/>
    <property type="molecule type" value="Genomic_DNA"/>
</dbReference>
<name>A0A6H1ZB27_9ZZZZ</name>
<dbReference type="EMBL" id="MT143701">
    <property type="protein sequence ID" value="QJB00765.1"/>
    <property type="molecule type" value="Genomic_DNA"/>
</dbReference>
<evidence type="ECO:0000313" key="5">
    <source>
        <dbReference type="EMBL" id="QJI05281.1"/>
    </source>
</evidence>
<gene>
    <name evidence="3" type="ORF">MM171A00166_0008</name>
    <name evidence="5" type="ORF">MM415A00140_0031</name>
    <name evidence="2" type="ORF">MM415B00227_0045</name>
    <name evidence="1" type="ORF">TM448A00134_0072</name>
    <name evidence="4" type="ORF">TM448B00166_0029</name>
</gene>
<protein>
    <submittedName>
        <fullName evidence="1">Uncharacterized protein</fullName>
    </submittedName>
</protein>
<dbReference type="EMBL" id="MT141570">
    <property type="protein sequence ID" value="QJA67383.1"/>
    <property type="molecule type" value="Genomic_DNA"/>
</dbReference>
<evidence type="ECO:0000313" key="1">
    <source>
        <dbReference type="EMBL" id="QJA44738.1"/>
    </source>
</evidence>
<dbReference type="EMBL" id="MT143979">
    <property type="protein sequence ID" value="QJA44738.1"/>
    <property type="molecule type" value="Genomic_DNA"/>
</dbReference>
<dbReference type="AlphaFoldDB" id="A0A6H1ZB27"/>
<evidence type="ECO:0000313" key="3">
    <source>
        <dbReference type="EMBL" id="QJB00765.1"/>
    </source>
</evidence>
<reference evidence="1" key="1">
    <citation type="submission" date="2020-03" db="EMBL/GenBank/DDBJ databases">
        <title>The deep terrestrial virosphere.</title>
        <authorList>
            <person name="Holmfeldt K."/>
            <person name="Nilsson E."/>
            <person name="Simone D."/>
            <person name="Lopez-Fernandez M."/>
            <person name="Wu X."/>
            <person name="de Brujin I."/>
            <person name="Lundin D."/>
            <person name="Andersson A."/>
            <person name="Bertilsson S."/>
            <person name="Dopson M."/>
        </authorList>
    </citation>
    <scope>NUCLEOTIDE SEQUENCE</scope>
    <source>
        <strain evidence="3">MM171A00166</strain>
        <strain evidence="5">MM415A00140</strain>
        <strain evidence="2">MM415B00227</strain>
        <strain evidence="1">TM448A00134</strain>
        <strain evidence="4">TM448B00166</strain>
    </source>
</reference>
<dbReference type="EMBL" id="MT145197">
    <property type="protein sequence ID" value="QJI05281.1"/>
    <property type="molecule type" value="Genomic_DNA"/>
</dbReference>
<evidence type="ECO:0000313" key="4">
    <source>
        <dbReference type="EMBL" id="QJH93985.1"/>
    </source>
</evidence>